<evidence type="ECO:0000313" key="2">
    <source>
        <dbReference type="Proteomes" id="UP000076154"/>
    </source>
</evidence>
<gene>
    <name evidence="1" type="ORF">Hypma_014963</name>
</gene>
<dbReference type="OrthoDB" id="245989at2759"/>
<dbReference type="InParanoid" id="A0A369KAS4"/>
<keyword evidence="2" id="KW-1185">Reference proteome</keyword>
<name>A0A369KAS4_HYPMA</name>
<dbReference type="Proteomes" id="UP000076154">
    <property type="component" value="Unassembled WGS sequence"/>
</dbReference>
<evidence type="ECO:0000313" key="1">
    <source>
        <dbReference type="EMBL" id="RDB28874.1"/>
    </source>
</evidence>
<dbReference type="EMBL" id="LUEZ02000010">
    <property type="protein sequence ID" value="RDB28874.1"/>
    <property type="molecule type" value="Genomic_DNA"/>
</dbReference>
<comment type="caution">
    <text evidence="1">The sequence shown here is derived from an EMBL/GenBank/DDBJ whole genome shotgun (WGS) entry which is preliminary data.</text>
</comment>
<proteinExistence type="predicted"/>
<dbReference type="AlphaFoldDB" id="A0A369KAS4"/>
<sequence length="111" mass="12285">MPPPNPPPRDNPNSCSVPAAGLHLSTGIIPYSTSLSYILSNLSSMTLETLGLPIRRFVDSGRTEESFPEIWVLGEPLVVTYVLRRSVVKWTTGCFMDRYGRPLVPDIPLQT</sequence>
<accession>A0A369KAS4</accession>
<reference evidence="1" key="1">
    <citation type="submission" date="2018-04" db="EMBL/GenBank/DDBJ databases">
        <title>Whole genome sequencing of Hypsizygus marmoreus.</title>
        <authorList>
            <person name="Choi I.-G."/>
            <person name="Min B."/>
            <person name="Kim J.-G."/>
            <person name="Kim S."/>
            <person name="Oh Y.-L."/>
            <person name="Kong W.-S."/>
            <person name="Park H."/>
            <person name="Jeong J."/>
            <person name="Song E.-S."/>
        </authorList>
    </citation>
    <scope>NUCLEOTIDE SEQUENCE [LARGE SCALE GENOMIC DNA]</scope>
    <source>
        <strain evidence="1">51987-8</strain>
    </source>
</reference>
<organism evidence="1 2">
    <name type="scientific">Hypsizygus marmoreus</name>
    <name type="common">White beech mushroom</name>
    <name type="synonym">Agaricus marmoreus</name>
    <dbReference type="NCBI Taxonomy" id="39966"/>
    <lineage>
        <taxon>Eukaryota</taxon>
        <taxon>Fungi</taxon>
        <taxon>Dikarya</taxon>
        <taxon>Basidiomycota</taxon>
        <taxon>Agaricomycotina</taxon>
        <taxon>Agaricomycetes</taxon>
        <taxon>Agaricomycetidae</taxon>
        <taxon>Agaricales</taxon>
        <taxon>Tricholomatineae</taxon>
        <taxon>Lyophyllaceae</taxon>
        <taxon>Hypsizygus</taxon>
    </lineage>
</organism>
<protein>
    <submittedName>
        <fullName evidence="1">Uncharacterized protein</fullName>
    </submittedName>
</protein>